<evidence type="ECO:0000256" key="1">
    <source>
        <dbReference type="SAM" id="MobiDB-lite"/>
    </source>
</evidence>
<protein>
    <submittedName>
        <fullName evidence="2">Uncharacterized protein</fullName>
    </submittedName>
</protein>
<evidence type="ECO:0000313" key="3">
    <source>
        <dbReference type="Proteomes" id="UP000008383"/>
    </source>
</evidence>
<accession>D4DI78</accession>
<name>D4DI78_TRIVH</name>
<keyword evidence="3" id="KW-1185">Reference proteome</keyword>
<sequence length="66" mass="7079">MATLHCLHDPGGERCETGLIPLIDGESDIVRNGGLSGGGEKEDEEEAGGKKARGWVEGEGSWNRQW</sequence>
<dbReference type="EMBL" id="ACYE01000398">
    <property type="protein sequence ID" value="EFE38462.1"/>
    <property type="molecule type" value="Genomic_DNA"/>
</dbReference>
<evidence type="ECO:0000313" key="2">
    <source>
        <dbReference type="EMBL" id="EFE38462.1"/>
    </source>
</evidence>
<dbReference type="GeneID" id="9582593"/>
<dbReference type="KEGG" id="tve:TRV_06886"/>
<dbReference type="Proteomes" id="UP000008383">
    <property type="component" value="Unassembled WGS sequence"/>
</dbReference>
<dbReference type="AlphaFoldDB" id="D4DI78"/>
<dbReference type="RefSeq" id="XP_003019107.1">
    <property type="nucleotide sequence ID" value="XM_003019061.1"/>
</dbReference>
<feature type="region of interest" description="Disordered" evidence="1">
    <location>
        <begin position="31"/>
        <end position="66"/>
    </location>
</feature>
<comment type="caution">
    <text evidence="2">The sequence shown here is derived from an EMBL/GenBank/DDBJ whole genome shotgun (WGS) entry which is preliminary data.</text>
</comment>
<organism evidence="2 3">
    <name type="scientific">Trichophyton verrucosum (strain HKI 0517)</name>
    <dbReference type="NCBI Taxonomy" id="663202"/>
    <lineage>
        <taxon>Eukaryota</taxon>
        <taxon>Fungi</taxon>
        <taxon>Dikarya</taxon>
        <taxon>Ascomycota</taxon>
        <taxon>Pezizomycotina</taxon>
        <taxon>Eurotiomycetes</taxon>
        <taxon>Eurotiomycetidae</taxon>
        <taxon>Onygenales</taxon>
        <taxon>Arthrodermataceae</taxon>
        <taxon>Trichophyton</taxon>
    </lineage>
</organism>
<dbReference type="HOGENOM" id="CLU_2833013_0_0_1"/>
<reference evidence="3" key="1">
    <citation type="journal article" date="2011" name="Genome Biol.">
        <title>Comparative and functional genomics provide insights into the pathogenicity of dermatophytic fungi.</title>
        <authorList>
            <person name="Burmester A."/>
            <person name="Shelest E."/>
            <person name="Gloeckner G."/>
            <person name="Heddergott C."/>
            <person name="Schindler S."/>
            <person name="Staib P."/>
            <person name="Heidel A."/>
            <person name="Felder M."/>
            <person name="Petzold A."/>
            <person name="Szafranski K."/>
            <person name="Feuermann M."/>
            <person name="Pedruzzi I."/>
            <person name="Priebe S."/>
            <person name="Groth M."/>
            <person name="Winkler R."/>
            <person name="Li W."/>
            <person name="Kniemeyer O."/>
            <person name="Schroeckh V."/>
            <person name="Hertweck C."/>
            <person name="Hube B."/>
            <person name="White T.C."/>
            <person name="Platzer M."/>
            <person name="Guthke R."/>
            <person name="Heitman J."/>
            <person name="Woestemeyer J."/>
            <person name="Zipfel P.F."/>
            <person name="Monod M."/>
            <person name="Brakhage A.A."/>
        </authorList>
    </citation>
    <scope>NUCLEOTIDE SEQUENCE [LARGE SCALE GENOMIC DNA]</scope>
    <source>
        <strain evidence="3">HKI 0517</strain>
    </source>
</reference>
<gene>
    <name evidence="2" type="ORF">TRV_06886</name>
</gene>
<proteinExistence type="predicted"/>